<dbReference type="PANTHER" id="PTHR40658:SF3">
    <property type="entry name" value="CLBS_DFSB FAMILY FOUR-HELIX BUNDLE PROTEIN"/>
    <property type="match status" value="1"/>
</dbReference>
<gene>
    <name evidence="1" type="ORF">CK797_02905</name>
</gene>
<accession>A0A2J6NPF8</accession>
<reference evidence="1 2" key="1">
    <citation type="submission" date="2017-09" db="EMBL/GenBank/DDBJ databases">
        <title>Bacterial strain isolated from the female urinary microbiota.</title>
        <authorList>
            <person name="Thomas-White K."/>
            <person name="Kumar N."/>
            <person name="Forster S."/>
            <person name="Putonti C."/>
            <person name="Lawley T."/>
            <person name="Wolfe A.J."/>
        </authorList>
    </citation>
    <scope>NUCLEOTIDE SEQUENCE [LARGE SCALE GENOMIC DNA]</scope>
    <source>
        <strain evidence="1 2">UMB0683</strain>
    </source>
</reference>
<dbReference type="Pfam" id="PF08020">
    <property type="entry name" value="DUF1706"/>
    <property type="match status" value="1"/>
</dbReference>
<protein>
    <submittedName>
        <fullName evidence="1">Cytoplasmic protein</fullName>
    </submittedName>
</protein>
<name>A0A2J6NPF8_9LACO</name>
<comment type="caution">
    <text evidence="1">The sequence shown here is derived from an EMBL/GenBank/DDBJ whole genome shotgun (WGS) entry which is preliminary data.</text>
</comment>
<dbReference type="RefSeq" id="WP_104688309.1">
    <property type="nucleotide sequence ID" value="NZ_PNFV01000002.1"/>
</dbReference>
<dbReference type="PANTHER" id="PTHR40658">
    <property type="match status" value="1"/>
</dbReference>
<dbReference type="Proteomes" id="UP000239920">
    <property type="component" value="Unassembled WGS sequence"/>
</dbReference>
<dbReference type="OrthoDB" id="9786621at2"/>
<proteinExistence type="predicted"/>
<dbReference type="Gene3D" id="1.20.120.450">
    <property type="entry name" value="dinb family like domain"/>
    <property type="match status" value="1"/>
</dbReference>
<dbReference type="PIRSF" id="PIRSF031551">
    <property type="entry name" value="DUF1706"/>
    <property type="match status" value="1"/>
</dbReference>
<evidence type="ECO:0000313" key="1">
    <source>
        <dbReference type="EMBL" id="PMB83212.1"/>
    </source>
</evidence>
<evidence type="ECO:0000313" key="2">
    <source>
        <dbReference type="Proteomes" id="UP000239920"/>
    </source>
</evidence>
<dbReference type="EMBL" id="PNFV01000002">
    <property type="protein sequence ID" value="PMB83212.1"/>
    <property type="molecule type" value="Genomic_DNA"/>
</dbReference>
<sequence>MRTYASKEELITEIKQRYQKYITEFDDIPEELKNKRIEEVDKTPSENLSYQLGWVNLLLSWEEKESAGVEVHTPVEGYKWNDLGKLYQSFYETYGTGTLAEQTQQLNEKVIELCDWIETLSDKELFEPEQRKWATTKAKWPLYKWIHINSVAPFTNFRTKIRKWKKLVL</sequence>
<dbReference type="InterPro" id="IPR034660">
    <property type="entry name" value="DinB/YfiT-like"/>
</dbReference>
<dbReference type="AlphaFoldDB" id="A0A2J6NPF8"/>
<organism evidence="1 2">
    <name type="scientific">Limosilactobacillus pontis</name>
    <dbReference type="NCBI Taxonomy" id="35787"/>
    <lineage>
        <taxon>Bacteria</taxon>
        <taxon>Bacillati</taxon>
        <taxon>Bacillota</taxon>
        <taxon>Bacilli</taxon>
        <taxon>Lactobacillales</taxon>
        <taxon>Lactobacillaceae</taxon>
        <taxon>Limosilactobacillus</taxon>
    </lineage>
</organism>
<dbReference type="InterPro" id="IPR012550">
    <property type="entry name" value="DUF1706"/>
</dbReference>